<evidence type="ECO:0000313" key="3">
    <source>
        <dbReference type="EMBL" id="KAB3531585.1"/>
    </source>
</evidence>
<dbReference type="InterPro" id="IPR008589">
    <property type="entry name" value="MupG"/>
</dbReference>
<organism evidence="3 4">
    <name type="scientific">Alkaliphilus serpentinus</name>
    <dbReference type="NCBI Taxonomy" id="1482731"/>
    <lineage>
        <taxon>Bacteria</taxon>
        <taxon>Bacillati</taxon>
        <taxon>Bacillota</taxon>
        <taxon>Clostridia</taxon>
        <taxon>Peptostreptococcales</taxon>
        <taxon>Natronincolaceae</taxon>
        <taxon>Alkaliphilus</taxon>
    </lineage>
</organism>
<dbReference type="Proteomes" id="UP000465601">
    <property type="component" value="Unassembled WGS sequence"/>
</dbReference>
<dbReference type="Gene3D" id="2.40.100.10">
    <property type="entry name" value="Cyclophilin-like"/>
    <property type="match status" value="1"/>
</dbReference>
<dbReference type="InterPro" id="IPR043894">
    <property type="entry name" value="MupG_C"/>
</dbReference>
<dbReference type="Pfam" id="PF19200">
    <property type="entry name" value="MupG_N"/>
    <property type="match status" value="1"/>
</dbReference>
<dbReference type="EMBL" id="WBZB01000013">
    <property type="protein sequence ID" value="KAB3531585.1"/>
    <property type="molecule type" value="Genomic_DNA"/>
</dbReference>
<dbReference type="OrthoDB" id="5809921at2"/>
<proteinExistence type="predicted"/>
<accession>A0A833HQF5</accession>
<dbReference type="InterPro" id="IPR043797">
    <property type="entry name" value="MupG_N"/>
</dbReference>
<sequence length="351" mass="40267">MKGVIYMLGISVYAGLEVSLEKNLNLLETANDYGIKTVFTSLHIPEANERVYLELKDILKRAKELDMQVIADVSKGFINKYNLKEFDIYALRLDFGFTIHEVASYTKNYPFKIQINGSTITRDYLQQLEGLKANFNNIEVGHNYYPRRDTGLSYELFLDRNKVFKDYGLRIMAFIPSRCGKRGPIYDGLPTLECHRDMDPMITAQHLLHSGVDIVVTGDAYISEEEINRLSKIRKNVYSLPFKAFNLSEGEKRILSGIHTNRMDPGEFLIRSQEARSKKNLPIIKKNTIERKKYSITIDNEGYFRYEGELQIMKKNFEADKRVNVVGDASEAAILIDLIKPGDAFALIFDS</sequence>
<dbReference type="AlphaFoldDB" id="A0A833HQF5"/>
<dbReference type="PANTHER" id="PTHR38435">
    <property type="match status" value="1"/>
</dbReference>
<comment type="caution">
    <text evidence="3">The sequence shown here is derived from an EMBL/GenBank/DDBJ whole genome shotgun (WGS) entry which is preliminary data.</text>
</comment>
<dbReference type="PANTHER" id="PTHR38435:SF2">
    <property type="entry name" value="DUF871 DOMAIN-CONTAINING PROTEIN"/>
    <property type="match status" value="1"/>
</dbReference>
<feature type="domain" description="6-phospho-N-acetylmuramidase C-terminal" evidence="1">
    <location>
        <begin position="246"/>
        <end position="347"/>
    </location>
</feature>
<dbReference type="InterPro" id="IPR029000">
    <property type="entry name" value="Cyclophilin-like_dom_sf"/>
</dbReference>
<dbReference type="InterPro" id="IPR017853">
    <property type="entry name" value="GH"/>
</dbReference>
<reference evidence="3 4" key="1">
    <citation type="submission" date="2019-10" db="EMBL/GenBank/DDBJ databases">
        <title>Alkaliphilus serpentinus sp. nov. and Alkaliphilus pronyensis sp. nov., two novel anaerobic alkaliphilic species isolated from the serpentinized-hosted hydrothermal field of the Prony Bay (New Caledonia).</title>
        <authorList>
            <person name="Postec A."/>
        </authorList>
    </citation>
    <scope>NUCLEOTIDE SEQUENCE [LARGE SCALE GENOMIC DNA]</scope>
    <source>
        <strain evidence="3 4">LacT</strain>
    </source>
</reference>
<feature type="domain" description="6-phospho-N-acetylmuramidase N-terminal" evidence="2">
    <location>
        <begin position="8"/>
        <end position="232"/>
    </location>
</feature>
<keyword evidence="4" id="KW-1185">Reference proteome</keyword>
<evidence type="ECO:0000259" key="1">
    <source>
        <dbReference type="Pfam" id="PF05913"/>
    </source>
</evidence>
<gene>
    <name evidence="3" type="ORF">F8153_05270</name>
</gene>
<dbReference type="Gene3D" id="3.20.20.70">
    <property type="entry name" value="Aldolase class I"/>
    <property type="match status" value="1"/>
</dbReference>
<dbReference type="Pfam" id="PF05913">
    <property type="entry name" value="MupG_C"/>
    <property type="match status" value="1"/>
</dbReference>
<dbReference type="InterPro" id="IPR013785">
    <property type="entry name" value="Aldolase_TIM"/>
</dbReference>
<dbReference type="SUPFAM" id="SSF51445">
    <property type="entry name" value="(Trans)glycosidases"/>
    <property type="match status" value="1"/>
</dbReference>
<protein>
    <submittedName>
        <fullName evidence="3">DUF871 domain-containing protein</fullName>
    </submittedName>
</protein>
<dbReference type="SUPFAM" id="SSF50891">
    <property type="entry name" value="Cyclophilin-like"/>
    <property type="match status" value="1"/>
</dbReference>
<evidence type="ECO:0000259" key="2">
    <source>
        <dbReference type="Pfam" id="PF19200"/>
    </source>
</evidence>
<name>A0A833HQF5_9FIRM</name>
<evidence type="ECO:0000313" key="4">
    <source>
        <dbReference type="Proteomes" id="UP000465601"/>
    </source>
</evidence>